<dbReference type="Gene3D" id="1.50.10.10">
    <property type="match status" value="1"/>
</dbReference>
<dbReference type="Pfam" id="PF01204">
    <property type="entry name" value="Trehalase"/>
    <property type="match status" value="1"/>
</dbReference>
<keyword evidence="6 7" id="KW-0326">Glycosidase</keyword>
<accession>E4XAZ3</accession>
<dbReference type="AlphaFoldDB" id="E4XAZ3"/>
<evidence type="ECO:0000313" key="9">
    <source>
        <dbReference type="Proteomes" id="UP000001307"/>
    </source>
</evidence>
<evidence type="ECO:0000313" key="8">
    <source>
        <dbReference type="EMBL" id="CBY08902.1"/>
    </source>
</evidence>
<reference evidence="8" key="1">
    <citation type="journal article" date="2010" name="Science">
        <title>Plasticity of animal genome architecture unmasked by rapid evolution of a pelagic tunicate.</title>
        <authorList>
            <person name="Denoeud F."/>
            <person name="Henriet S."/>
            <person name="Mungpakdee S."/>
            <person name="Aury J.M."/>
            <person name="Da Silva C."/>
            <person name="Brinkmann H."/>
            <person name="Mikhaleva J."/>
            <person name="Olsen L.C."/>
            <person name="Jubin C."/>
            <person name="Canestro C."/>
            <person name="Bouquet J.M."/>
            <person name="Danks G."/>
            <person name="Poulain J."/>
            <person name="Campsteijn C."/>
            <person name="Adamski M."/>
            <person name="Cross I."/>
            <person name="Yadetie F."/>
            <person name="Muffato M."/>
            <person name="Louis A."/>
            <person name="Butcher S."/>
            <person name="Tsagkogeorga G."/>
            <person name="Konrad A."/>
            <person name="Singh S."/>
            <person name="Jensen M.F."/>
            <person name="Cong E.H."/>
            <person name="Eikeseth-Otteraa H."/>
            <person name="Noel B."/>
            <person name="Anthouard V."/>
            <person name="Porcel B.M."/>
            <person name="Kachouri-Lafond R."/>
            <person name="Nishino A."/>
            <person name="Ugolini M."/>
            <person name="Chourrout P."/>
            <person name="Nishida H."/>
            <person name="Aasland R."/>
            <person name="Huzurbazar S."/>
            <person name="Westhof E."/>
            <person name="Delsuc F."/>
            <person name="Lehrach H."/>
            <person name="Reinhardt R."/>
            <person name="Weissenbach J."/>
            <person name="Roy S.W."/>
            <person name="Artiguenave F."/>
            <person name="Postlethwait J.H."/>
            <person name="Manak J.R."/>
            <person name="Thompson E.M."/>
            <person name="Jaillon O."/>
            <person name="Du Pasquier L."/>
            <person name="Boudinot P."/>
            <person name="Liberles D.A."/>
            <person name="Volff J.N."/>
            <person name="Philippe H."/>
            <person name="Lenhard B."/>
            <person name="Roest Crollius H."/>
            <person name="Wincker P."/>
            <person name="Chourrout D."/>
        </authorList>
    </citation>
    <scope>NUCLEOTIDE SEQUENCE [LARGE SCALE GENOMIC DNA]</scope>
</reference>
<name>E4XAZ3_OIKDI</name>
<sequence length="591" mass="68500">MAKERLLAQNKKIHFMGEIRETQDVYPCDSKIFCQGEFLDAVQNARIFEESKEFVDMKIKNGLDEEIILAEFGKMQNPSVEEIRSFVASHFDQTGSEFENFEFPLKQNPKFLEKISSPEMREFGENVHKIWPQLGRKVKRDVAENNELYSFIPLNYTTVVPTGHDGRFREMYYWDSYWHIRGLLVSEAYQVVFELLNNFKSLVERFGFIPNGTRKYYTTRSQPPFYSTAVHDFYEHCKANPEATNVINMTCEKILEYFLPSMEAELKWWLQNRKIELENGDFGFAYGCPITVPRPEAYLDDQKVLDEIQDSEERRQKARDITSAAESGWDFSSRWVPPGVYNDELKGKVTSLLETSKVLPVDLNSIILNSAVILENLTKKDEYKALKESLMKTIESYMFDAENSTFKDYWFDCEIKHSDKFFSSDFVPLYFKNYPASIDADSRDKAMMESMKKQGVLDFQFGIPQSLDESDEQWDFPNAWPPSVHMIIMGLAKSGSEECRQEAKIQAEKWVNANRDAFVKFGQMFEKMNVEKGSPGEGGEYIVQTGFGWSNGVVLDFLYEFGEDLQVSASSTKSNISKMLTTSLLMLFFFL</sequence>
<protein>
    <recommendedName>
        <fullName evidence="4 7">Trehalase</fullName>
        <ecNumber evidence="3 7">3.2.1.28</ecNumber>
    </recommendedName>
    <alternativeName>
        <fullName evidence="7">Alpha-trehalose glucohydrolase</fullName>
    </alternativeName>
</protein>
<dbReference type="FunCoup" id="E4XAZ3">
    <property type="interactions" value="9"/>
</dbReference>
<evidence type="ECO:0000256" key="5">
    <source>
        <dbReference type="ARBA" id="ARBA00022801"/>
    </source>
</evidence>
<dbReference type="InterPro" id="IPR001661">
    <property type="entry name" value="Glyco_hydro_37"/>
</dbReference>
<comment type="similarity">
    <text evidence="2 7">Belongs to the glycosyl hydrolase 37 family.</text>
</comment>
<dbReference type="PROSITE" id="PS00928">
    <property type="entry name" value="TREHALASE_2"/>
    <property type="match status" value="1"/>
</dbReference>
<evidence type="ECO:0000256" key="1">
    <source>
        <dbReference type="ARBA" id="ARBA00001576"/>
    </source>
</evidence>
<dbReference type="GO" id="GO:0004555">
    <property type="term" value="F:alpha,alpha-trehalase activity"/>
    <property type="evidence" value="ECO:0007669"/>
    <property type="project" value="UniProtKB-EC"/>
</dbReference>
<dbReference type="OrthoDB" id="3542292at2759"/>
<dbReference type="EC" id="3.2.1.28" evidence="3 7"/>
<dbReference type="InterPro" id="IPR012341">
    <property type="entry name" value="6hp_glycosidase-like_sf"/>
</dbReference>
<evidence type="ECO:0000256" key="7">
    <source>
        <dbReference type="RuleBase" id="RU361180"/>
    </source>
</evidence>
<gene>
    <name evidence="8" type="ORF">GSOID_T00005743001</name>
</gene>
<evidence type="ECO:0000256" key="2">
    <source>
        <dbReference type="ARBA" id="ARBA00005615"/>
    </source>
</evidence>
<dbReference type="Proteomes" id="UP000001307">
    <property type="component" value="Unassembled WGS sequence"/>
</dbReference>
<dbReference type="GO" id="GO:0005993">
    <property type="term" value="P:trehalose catabolic process"/>
    <property type="evidence" value="ECO:0007669"/>
    <property type="project" value="TreeGrafter"/>
</dbReference>
<dbReference type="SUPFAM" id="SSF48208">
    <property type="entry name" value="Six-hairpin glycosidases"/>
    <property type="match status" value="1"/>
</dbReference>
<dbReference type="InterPro" id="IPR008928">
    <property type="entry name" value="6-hairpin_glycosidase_sf"/>
</dbReference>
<comment type="catalytic activity">
    <reaction evidence="1 7">
        <text>alpha,alpha-trehalose + H2O = alpha-D-glucose + beta-D-glucose</text>
        <dbReference type="Rhea" id="RHEA:32675"/>
        <dbReference type="ChEBI" id="CHEBI:15377"/>
        <dbReference type="ChEBI" id="CHEBI:15903"/>
        <dbReference type="ChEBI" id="CHEBI:16551"/>
        <dbReference type="ChEBI" id="CHEBI:17925"/>
        <dbReference type="EC" id="3.2.1.28"/>
    </reaction>
</comment>
<dbReference type="PANTHER" id="PTHR23403:SF1">
    <property type="entry name" value="TREHALASE"/>
    <property type="match status" value="1"/>
</dbReference>
<dbReference type="PANTHER" id="PTHR23403">
    <property type="entry name" value="TREHALASE"/>
    <property type="match status" value="1"/>
</dbReference>
<organism evidence="8">
    <name type="scientific">Oikopleura dioica</name>
    <name type="common">Tunicate</name>
    <dbReference type="NCBI Taxonomy" id="34765"/>
    <lineage>
        <taxon>Eukaryota</taxon>
        <taxon>Metazoa</taxon>
        <taxon>Chordata</taxon>
        <taxon>Tunicata</taxon>
        <taxon>Appendicularia</taxon>
        <taxon>Copelata</taxon>
        <taxon>Oikopleuridae</taxon>
        <taxon>Oikopleura</taxon>
    </lineage>
</organism>
<keyword evidence="9" id="KW-1185">Reference proteome</keyword>
<evidence type="ECO:0000256" key="4">
    <source>
        <dbReference type="ARBA" id="ARBA00019905"/>
    </source>
</evidence>
<evidence type="ECO:0000256" key="6">
    <source>
        <dbReference type="ARBA" id="ARBA00023295"/>
    </source>
</evidence>
<dbReference type="InterPro" id="IPR018232">
    <property type="entry name" value="Glyco_hydro_37_CS"/>
</dbReference>
<dbReference type="PRINTS" id="PR00744">
    <property type="entry name" value="GLHYDRLASE37"/>
</dbReference>
<dbReference type="InParanoid" id="E4XAZ3"/>
<evidence type="ECO:0000256" key="3">
    <source>
        <dbReference type="ARBA" id="ARBA00012757"/>
    </source>
</evidence>
<keyword evidence="5 7" id="KW-0378">Hydrolase</keyword>
<dbReference type="EMBL" id="FN653033">
    <property type="protein sequence ID" value="CBY08902.1"/>
    <property type="molecule type" value="Genomic_DNA"/>
</dbReference>
<proteinExistence type="inferred from homology"/>